<dbReference type="SUPFAM" id="SSF52440">
    <property type="entry name" value="PreATP-grasp domain"/>
    <property type="match status" value="1"/>
</dbReference>
<dbReference type="EMBL" id="SIHJ01000001">
    <property type="protein sequence ID" value="TWT36192.1"/>
    <property type="molecule type" value="Genomic_DNA"/>
</dbReference>
<reference evidence="20 21" key="1">
    <citation type="submission" date="2019-02" db="EMBL/GenBank/DDBJ databases">
        <title>Deep-cultivation of Planctomycetes and their phenomic and genomic characterization uncovers novel biology.</title>
        <authorList>
            <person name="Wiegand S."/>
            <person name="Jogler M."/>
            <person name="Boedeker C."/>
            <person name="Pinto D."/>
            <person name="Vollmers J."/>
            <person name="Rivas-Marin E."/>
            <person name="Kohn T."/>
            <person name="Peeters S.H."/>
            <person name="Heuer A."/>
            <person name="Rast P."/>
            <person name="Oberbeckmann S."/>
            <person name="Bunk B."/>
            <person name="Jeske O."/>
            <person name="Meyerdierks A."/>
            <person name="Storesund J.E."/>
            <person name="Kallscheuer N."/>
            <person name="Luecker S."/>
            <person name="Lage O.M."/>
            <person name="Pohl T."/>
            <person name="Merkel B.J."/>
            <person name="Hornburger P."/>
            <person name="Mueller R.-W."/>
            <person name="Bruemmer F."/>
            <person name="Labrenz M."/>
            <person name="Spormann A.M."/>
            <person name="Op Den Camp H."/>
            <person name="Overmann J."/>
            <person name="Amann R."/>
            <person name="Jetten M.S.M."/>
            <person name="Mascher T."/>
            <person name="Medema M.H."/>
            <person name="Devos D.P."/>
            <person name="Kaster A.-K."/>
            <person name="Ovreas L."/>
            <person name="Rohde M."/>
            <person name="Galperin M.Y."/>
            <person name="Jogler C."/>
        </authorList>
    </citation>
    <scope>NUCLEOTIDE SEQUENCE [LARGE SCALE GENOMIC DNA]</scope>
    <source>
        <strain evidence="20 21">KOR34</strain>
    </source>
</reference>
<evidence type="ECO:0000313" key="20">
    <source>
        <dbReference type="EMBL" id="TWT36192.1"/>
    </source>
</evidence>
<dbReference type="UniPathway" id="UPA00655">
    <property type="reaction ID" value="UER00711"/>
</dbReference>
<evidence type="ECO:0000259" key="18">
    <source>
        <dbReference type="PROSITE" id="PS50975"/>
    </source>
</evidence>
<evidence type="ECO:0000256" key="5">
    <source>
        <dbReference type="ARBA" id="ARBA00022516"/>
    </source>
</evidence>
<comment type="catalytic activity">
    <reaction evidence="15 17">
        <text>N(6)-biotinyl-L-lysyl-[protein] + hydrogencarbonate + ATP = N(6)-carboxybiotinyl-L-lysyl-[protein] + ADP + phosphate + H(+)</text>
        <dbReference type="Rhea" id="RHEA:13501"/>
        <dbReference type="Rhea" id="RHEA-COMP:10505"/>
        <dbReference type="Rhea" id="RHEA-COMP:10506"/>
        <dbReference type="ChEBI" id="CHEBI:15378"/>
        <dbReference type="ChEBI" id="CHEBI:17544"/>
        <dbReference type="ChEBI" id="CHEBI:30616"/>
        <dbReference type="ChEBI" id="CHEBI:43474"/>
        <dbReference type="ChEBI" id="CHEBI:83144"/>
        <dbReference type="ChEBI" id="CHEBI:83145"/>
        <dbReference type="ChEBI" id="CHEBI:456216"/>
        <dbReference type="EC" id="6.3.4.14"/>
    </reaction>
</comment>
<dbReference type="RefSeq" id="WP_146562911.1">
    <property type="nucleotide sequence ID" value="NZ_SIHJ01000001.1"/>
</dbReference>
<evidence type="ECO:0000256" key="14">
    <source>
        <dbReference type="ARBA" id="ARBA00023267"/>
    </source>
</evidence>
<keyword evidence="13 17" id="KW-0275">Fatty acid biosynthesis</keyword>
<evidence type="ECO:0000256" key="1">
    <source>
        <dbReference type="ARBA" id="ARBA00003761"/>
    </source>
</evidence>
<evidence type="ECO:0000259" key="19">
    <source>
        <dbReference type="PROSITE" id="PS50979"/>
    </source>
</evidence>
<protein>
    <recommendedName>
        <fullName evidence="4 17">Biotin carboxylase</fullName>
        <ecNumber evidence="4 17">6.3.4.14</ecNumber>
    </recommendedName>
    <alternativeName>
        <fullName evidence="17">Acetyl-coenzyme A carboxylase biotin carboxylase subunit A</fullName>
    </alternativeName>
</protein>
<dbReference type="PROSITE" id="PS50975">
    <property type="entry name" value="ATP_GRASP"/>
    <property type="match status" value="1"/>
</dbReference>
<evidence type="ECO:0000256" key="10">
    <source>
        <dbReference type="ARBA" id="ARBA00022840"/>
    </source>
</evidence>
<evidence type="ECO:0000256" key="3">
    <source>
        <dbReference type="ARBA" id="ARBA00011750"/>
    </source>
</evidence>
<dbReference type="FunFam" id="3.30.1490.20:FF:000018">
    <property type="entry name" value="Biotin carboxylase"/>
    <property type="match status" value="1"/>
</dbReference>
<dbReference type="GO" id="GO:2001295">
    <property type="term" value="P:malonyl-CoA biosynthetic process"/>
    <property type="evidence" value="ECO:0007669"/>
    <property type="project" value="UniProtKB-UniPathway"/>
</dbReference>
<dbReference type="GO" id="GO:0046872">
    <property type="term" value="F:metal ion binding"/>
    <property type="evidence" value="ECO:0007669"/>
    <property type="project" value="UniProtKB-KW"/>
</dbReference>
<comment type="function">
    <text evidence="1 17">This protein is a component of the acetyl coenzyme A carboxylase complex; first, biotin carboxylase catalyzes the carboxylation of the carrier protein and then the transcarboxylase transfers the carboxyl group to form malonyl-CoA.</text>
</comment>
<dbReference type="SUPFAM" id="SSF56059">
    <property type="entry name" value="Glutathione synthetase ATP-binding domain-like"/>
    <property type="match status" value="1"/>
</dbReference>
<gene>
    <name evidence="20" type="primary">accC</name>
    <name evidence="20" type="ORF">KOR34_10930</name>
</gene>
<dbReference type="NCBIfam" id="NF006367">
    <property type="entry name" value="PRK08591.1"/>
    <property type="match status" value="1"/>
</dbReference>
<evidence type="ECO:0000256" key="7">
    <source>
        <dbReference type="ARBA" id="ARBA00022723"/>
    </source>
</evidence>
<keyword evidence="6 17" id="KW-0436">Ligase</keyword>
<dbReference type="Pfam" id="PF02786">
    <property type="entry name" value="CPSase_L_D2"/>
    <property type="match status" value="1"/>
</dbReference>
<dbReference type="PROSITE" id="PS00867">
    <property type="entry name" value="CPSASE_2"/>
    <property type="match status" value="1"/>
</dbReference>
<dbReference type="InterPro" id="IPR011764">
    <property type="entry name" value="Biotin_carboxylation_dom"/>
</dbReference>
<dbReference type="NCBIfam" id="TIGR00514">
    <property type="entry name" value="accC"/>
    <property type="match status" value="1"/>
</dbReference>
<dbReference type="SUPFAM" id="SSF51246">
    <property type="entry name" value="Rudiment single hybrid motif"/>
    <property type="match status" value="1"/>
</dbReference>
<keyword evidence="7" id="KW-0479">Metal-binding</keyword>
<dbReference type="InterPro" id="IPR005481">
    <property type="entry name" value="BC-like_N"/>
</dbReference>
<dbReference type="Gene3D" id="3.30.1490.20">
    <property type="entry name" value="ATP-grasp fold, A domain"/>
    <property type="match status" value="1"/>
</dbReference>
<feature type="domain" description="Biotin carboxylation" evidence="19">
    <location>
        <begin position="1"/>
        <end position="446"/>
    </location>
</feature>
<dbReference type="OrthoDB" id="9807469at2"/>
<evidence type="ECO:0000256" key="4">
    <source>
        <dbReference type="ARBA" id="ARBA00013263"/>
    </source>
</evidence>
<proteinExistence type="predicted"/>
<evidence type="ECO:0000256" key="9">
    <source>
        <dbReference type="ARBA" id="ARBA00022832"/>
    </source>
</evidence>
<feature type="domain" description="ATP-grasp" evidence="18">
    <location>
        <begin position="120"/>
        <end position="317"/>
    </location>
</feature>
<dbReference type="InterPro" id="IPR011761">
    <property type="entry name" value="ATP-grasp"/>
</dbReference>
<evidence type="ECO:0000256" key="2">
    <source>
        <dbReference type="ARBA" id="ARBA00004956"/>
    </source>
</evidence>
<dbReference type="Proteomes" id="UP000316714">
    <property type="component" value="Unassembled WGS sequence"/>
</dbReference>
<evidence type="ECO:0000256" key="17">
    <source>
        <dbReference type="RuleBase" id="RU365063"/>
    </source>
</evidence>
<name>A0A5C5VEU4_9BACT</name>
<evidence type="ECO:0000256" key="8">
    <source>
        <dbReference type="ARBA" id="ARBA00022741"/>
    </source>
</evidence>
<comment type="pathway">
    <text evidence="2 17">Lipid metabolism; malonyl-CoA biosynthesis; malonyl-CoA from acetyl-CoA: step 1/1.</text>
</comment>
<accession>A0A5C5VEU4</accession>
<dbReference type="GO" id="GO:0005524">
    <property type="term" value="F:ATP binding"/>
    <property type="evidence" value="ECO:0007669"/>
    <property type="project" value="UniProtKB-UniRule"/>
</dbReference>
<dbReference type="Pfam" id="PF00289">
    <property type="entry name" value="Biotin_carb_N"/>
    <property type="match status" value="1"/>
</dbReference>
<dbReference type="GO" id="GO:0006633">
    <property type="term" value="P:fatty acid biosynthetic process"/>
    <property type="evidence" value="ECO:0007669"/>
    <property type="project" value="UniProtKB-KW"/>
</dbReference>
<keyword evidence="8 16" id="KW-0547">Nucleotide-binding</keyword>
<keyword evidence="9 17" id="KW-0276">Fatty acid metabolism</keyword>
<dbReference type="PROSITE" id="PS50979">
    <property type="entry name" value="BC"/>
    <property type="match status" value="1"/>
</dbReference>
<dbReference type="InterPro" id="IPR013815">
    <property type="entry name" value="ATP_grasp_subdomain_1"/>
</dbReference>
<evidence type="ECO:0000256" key="13">
    <source>
        <dbReference type="ARBA" id="ARBA00023160"/>
    </source>
</evidence>
<evidence type="ECO:0000256" key="11">
    <source>
        <dbReference type="ARBA" id="ARBA00022842"/>
    </source>
</evidence>
<dbReference type="Pfam" id="PF02785">
    <property type="entry name" value="Biotin_carb_C"/>
    <property type="match status" value="1"/>
</dbReference>
<sequence>MYQRILIANRGEIALRVIRACRELGIGTVAVYSEADRGAHYLDLADEAYCIGPAKAADSYLKIASIISAAEVGNVQAIHPGYGFLAENAHFNEVCRSCKIDFIGPSPEAMAQLGDKNSARDIARSAGVPVVPGSDGLINSEEEALKFAHEVGFPVLIKAVAGGGGKGMRVASNDLALKSSLQQAKAEAEAAFGNGAVYLEKYIQHPRHVEVQVLADGHGNAVHLWERDCSVQRRHQKLIEESPSTSVSPETRAEMGEAAKRLILQAGYQNAATVEFIVDGDGNYYFIEVNARIQVEHPVTEMVTGIDLIKSQIQIASGDPLPFCQEDITSTGHAIECRINAEDPARNFQPSPGKIERLIVPGGLGVRFDSHAHSGYVVPPYYDSMIGKLIVHQPSRQEAIACMLRALAELRVDGIKTVAPLHQEILSHTAFVEGRIDTTFVERTFMAG</sequence>
<dbReference type="InterPro" id="IPR005479">
    <property type="entry name" value="CPAse_ATP-bd"/>
</dbReference>
<dbReference type="PANTHER" id="PTHR48095:SF2">
    <property type="entry name" value="BIOTIN CARBOXYLASE, CHLOROPLASTIC"/>
    <property type="match status" value="1"/>
</dbReference>
<evidence type="ECO:0000256" key="15">
    <source>
        <dbReference type="ARBA" id="ARBA00048600"/>
    </source>
</evidence>
<keyword evidence="21" id="KW-1185">Reference proteome</keyword>
<dbReference type="SMART" id="SM00878">
    <property type="entry name" value="Biotin_carb_C"/>
    <property type="match status" value="1"/>
</dbReference>
<evidence type="ECO:0000256" key="6">
    <source>
        <dbReference type="ARBA" id="ARBA00022598"/>
    </source>
</evidence>
<dbReference type="PANTHER" id="PTHR48095">
    <property type="entry name" value="PYRUVATE CARBOXYLASE SUBUNIT A"/>
    <property type="match status" value="1"/>
</dbReference>
<dbReference type="AlphaFoldDB" id="A0A5C5VEU4"/>
<comment type="subunit">
    <text evidence="3 17">Acetyl-CoA carboxylase is a heterohexamer of biotin carboxyl carrier protein, biotin carboxylase and the two subunits of carboxyl transferase in a 2:2 complex.</text>
</comment>
<comment type="caution">
    <text evidence="20">The sequence shown here is derived from an EMBL/GenBank/DDBJ whole genome shotgun (WGS) entry which is preliminary data.</text>
</comment>
<dbReference type="EC" id="6.3.4.14" evidence="4 17"/>
<dbReference type="InterPro" id="IPR011054">
    <property type="entry name" value="Rudment_hybrid_motif"/>
</dbReference>
<keyword evidence="11" id="KW-0460">Magnesium</keyword>
<keyword evidence="10 16" id="KW-0067">ATP-binding</keyword>
<dbReference type="InterPro" id="IPR004549">
    <property type="entry name" value="Acetyl_CoA_COase_biotin_COase"/>
</dbReference>
<dbReference type="GO" id="GO:0004075">
    <property type="term" value="F:biotin carboxylase activity"/>
    <property type="evidence" value="ECO:0007669"/>
    <property type="project" value="UniProtKB-EC"/>
</dbReference>
<keyword evidence="14 17" id="KW-0092">Biotin</keyword>
<dbReference type="Gene3D" id="3.30.470.20">
    <property type="entry name" value="ATP-grasp fold, B domain"/>
    <property type="match status" value="1"/>
</dbReference>
<evidence type="ECO:0000256" key="12">
    <source>
        <dbReference type="ARBA" id="ARBA00023098"/>
    </source>
</evidence>
<dbReference type="InterPro" id="IPR005482">
    <property type="entry name" value="Biotin_COase_C"/>
</dbReference>
<evidence type="ECO:0000256" key="16">
    <source>
        <dbReference type="PROSITE-ProRule" id="PRU00409"/>
    </source>
</evidence>
<dbReference type="Gene3D" id="3.40.50.20">
    <property type="match status" value="1"/>
</dbReference>
<keyword evidence="5 17" id="KW-0444">Lipid biosynthesis</keyword>
<organism evidence="20 21">
    <name type="scientific">Posidoniimonas corsicana</name>
    <dbReference type="NCBI Taxonomy" id="1938618"/>
    <lineage>
        <taxon>Bacteria</taxon>
        <taxon>Pseudomonadati</taxon>
        <taxon>Planctomycetota</taxon>
        <taxon>Planctomycetia</taxon>
        <taxon>Pirellulales</taxon>
        <taxon>Lacipirellulaceae</taxon>
        <taxon>Posidoniimonas</taxon>
    </lineage>
</organism>
<evidence type="ECO:0000313" key="21">
    <source>
        <dbReference type="Proteomes" id="UP000316714"/>
    </source>
</evidence>
<dbReference type="FunFam" id="3.40.50.20:FF:000010">
    <property type="entry name" value="Propionyl-CoA carboxylase subunit alpha"/>
    <property type="match status" value="1"/>
</dbReference>
<dbReference type="InterPro" id="IPR051602">
    <property type="entry name" value="ACC_Biotin_Carboxylase"/>
</dbReference>
<keyword evidence="12 17" id="KW-0443">Lipid metabolism</keyword>
<dbReference type="InterPro" id="IPR016185">
    <property type="entry name" value="PreATP-grasp_dom_sf"/>
</dbReference>